<dbReference type="Pfam" id="PF01494">
    <property type="entry name" value="FAD_binding_3"/>
    <property type="match status" value="1"/>
</dbReference>
<dbReference type="GO" id="GO:0004497">
    <property type="term" value="F:monooxygenase activity"/>
    <property type="evidence" value="ECO:0007669"/>
    <property type="project" value="UniProtKB-KW"/>
</dbReference>
<dbReference type="PANTHER" id="PTHR43876:SF7">
    <property type="entry name" value="UBIQUINONE BIOSYNTHESIS MONOOXYGENASE COQ6, MITOCHONDRIAL"/>
    <property type="match status" value="1"/>
</dbReference>
<dbReference type="UniPathway" id="UPA00232"/>
<accession>A0A0H2MWH5</accession>
<dbReference type="SUPFAM" id="SSF51905">
    <property type="entry name" value="FAD/NAD(P)-binding domain"/>
    <property type="match status" value="1"/>
</dbReference>
<evidence type="ECO:0000256" key="6">
    <source>
        <dbReference type="ARBA" id="ARBA00023002"/>
    </source>
</evidence>
<protein>
    <submittedName>
        <fullName evidence="9">2-octaprenyl-6-methoxyphenyl hydroxylase</fullName>
    </submittedName>
</protein>
<sequence length="416" mass="45284">MAQKDLTVEVLVVGGGLVGLTLGVALAGAGMDVAVVDREEPSAQKATPFDGRSSAIALGSQRVFDQVGLWDGMTWAAEAIRYIEITDGQIDRGPSPLSMSYDFSEVGDMPMGWIVENRAIRLSTHAKAAELENLYHLAPHSLQELERDKRGVVAFLDDGTKIKARLVIGADGRGSQLRKNAGIKVSGTDYHQNGIVCTVVHEKPHNGVAFEHFLPSGPFALLPLPDSEEGVHRSSLVWSEKRDLVDGYMAMSNEDFANELHRRFGESLGAFTVTDMRWSYPLSSLHAERYTDTRLALVGDAAHGMHPIAGQGLNLGLRDVAALAQVVVDARRVGLDVGSVQVLEDYAKWRRFDNVLLLGAMDGLVKLFSNDLAPVRVARDLGLATVDKIPPVKRFFMKHAMGIVGDLPRLMQGEKL</sequence>
<dbReference type="PROSITE" id="PS01304">
    <property type="entry name" value="UBIH"/>
    <property type="match status" value="1"/>
</dbReference>
<comment type="similarity">
    <text evidence="3">Belongs to the UbiH/COQ6 family.</text>
</comment>
<name>A0A0H2MWH5_9PROT</name>
<keyword evidence="10" id="KW-1185">Reference proteome</keyword>
<proteinExistence type="inferred from homology"/>
<comment type="caution">
    <text evidence="9">The sequence shown here is derived from an EMBL/GenBank/DDBJ whole genome shotgun (WGS) entry which is preliminary data.</text>
</comment>
<evidence type="ECO:0000313" key="10">
    <source>
        <dbReference type="Proteomes" id="UP000035444"/>
    </source>
</evidence>
<dbReference type="PRINTS" id="PR00420">
    <property type="entry name" value="RNGMNOXGNASE"/>
</dbReference>
<dbReference type="InterPro" id="IPR018168">
    <property type="entry name" value="Ubi_Hdrlase_CS"/>
</dbReference>
<dbReference type="GO" id="GO:0071949">
    <property type="term" value="F:FAD binding"/>
    <property type="evidence" value="ECO:0007669"/>
    <property type="project" value="InterPro"/>
</dbReference>
<dbReference type="PANTHER" id="PTHR43876">
    <property type="entry name" value="UBIQUINONE BIOSYNTHESIS MONOOXYGENASE COQ6, MITOCHONDRIAL"/>
    <property type="match status" value="1"/>
</dbReference>
<dbReference type="InterPro" id="IPR010971">
    <property type="entry name" value="UbiH/COQ6"/>
</dbReference>
<keyword evidence="7" id="KW-0503">Monooxygenase</keyword>
<dbReference type="FunFam" id="3.50.50.60:FF:000021">
    <property type="entry name" value="Ubiquinone biosynthesis monooxygenase COQ6"/>
    <property type="match status" value="1"/>
</dbReference>
<evidence type="ECO:0000256" key="4">
    <source>
        <dbReference type="ARBA" id="ARBA00022630"/>
    </source>
</evidence>
<dbReference type="InterPro" id="IPR051205">
    <property type="entry name" value="UbiH/COQ6_monooxygenase"/>
</dbReference>
<dbReference type="PATRIC" id="fig|1489064.4.peg.3335"/>
<evidence type="ECO:0000256" key="1">
    <source>
        <dbReference type="ARBA" id="ARBA00001974"/>
    </source>
</evidence>
<dbReference type="InterPro" id="IPR002938">
    <property type="entry name" value="FAD-bd"/>
</dbReference>
<keyword evidence="4" id="KW-0285">Flavoprotein</keyword>
<keyword evidence="6" id="KW-0560">Oxidoreductase</keyword>
<dbReference type="GO" id="GO:0016705">
    <property type="term" value="F:oxidoreductase activity, acting on paired donors, with incorporation or reduction of molecular oxygen"/>
    <property type="evidence" value="ECO:0007669"/>
    <property type="project" value="InterPro"/>
</dbReference>
<dbReference type="STRING" id="1489064.WH96_10200"/>
<keyword evidence="5" id="KW-0274">FAD</keyword>
<evidence type="ECO:0000313" key="9">
    <source>
        <dbReference type="EMBL" id="KLN61035.1"/>
    </source>
</evidence>
<gene>
    <name evidence="9" type="ORF">WH96_10200</name>
</gene>
<dbReference type="InterPro" id="IPR036188">
    <property type="entry name" value="FAD/NAD-bd_sf"/>
</dbReference>
<evidence type="ECO:0000256" key="5">
    <source>
        <dbReference type="ARBA" id="ARBA00022827"/>
    </source>
</evidence>
<dbReference type="GO" id="GO:0110142">
    <property type="term" value="C:ubiquinone biosynthesis complex"/>
    <property type="evidence" value="ECO:0007669"/>
    <property type="project" value="UniProtKB-ARBA"/>
</dbReference>
<dbReference type="Proteomes" id="UP000035444">
    <property type="component" value="Unassembled WGS sequence"/>
</dbReference>
<dbReference type="OrthoDB" id="9796623at2"/>
<dbReference type="GO" id="GO:0006744">
    <property type="term" value="P:ubiquinone biosynthetic process"/>
    <property type="evidence" value="ECO:0007669"/>
    <property type="project" value="UniProtKB-UniPathway"/>
</dbReference>
<evidence type="ECO:0000259" key="8">
    <source>
        <dbReference type="Pfam" id="PF01494"/>
    </source>
</evidence>
<evidence type="ECO:0000256" key="7">
    <source>
        <dbReference type="ARBA" id="ARBA00023033"/>
    </source>
</evidence>
<dbReference type="Gene3D" id="3.50.50.60">
    <property type="entry name" value="FAD/NAD(P)-binding domain"/>
    <property type="match status" value="2"/>
</dbReference>
<comment type="pathway">
    <text evidence="2">Cofactor biosynthesis; ubiquinone biosynthesis.</text>
</comment>
<dbReference type="NCBIfam" id="TIGR01988">
    <property type="entry name" value="Ubi-OHases"/>
    <property type="match status" value="1"/>
</dbReference>
<organism evidence="9 10">
    <name type="scientific">Kiloniella spongiae</name>
    <dbReference type="NCBI Taxonomy" id="1489064"/>
    <lineage>
        <taxon>Bacteria</taxon>
        <taxon>Pseudomonadati</taxon>
        <taxon>Pseudomonadota</taxon>
        <taxon>Alphaproteobacteria</taxon>
        <taxon>Rhodospirillales</taxon>
        <taxon>Kiloniellaceae</taxon>
        <taxon>Kiloniella</taxon>
    </lineage>
</organism>
<reference evidence="9 10" key="1">
    <citation type="submission" date="2015-03" db="EMBL/GenBank/DDBJ databases">
        <title>Genome Sequence of Kiloniella spongiae MEBiC09566, isolated from a marine sponge.</title>
        <authorList>
            <person name="Shao Z."/>
            <person name="Wang L."/>
            <person name="Li X."/>
        </authorList>
    </citation>
    <scope>NUCLEOTIDE SEQUENCE [LARGE SCALE GENOMIC DNA]</scope>
    <source>
        <strain evidence="9 10">MEBiC09566</strain>
    </source>
</reference>
<dbReference type="EMBL" id="LAQL01000006">
    <property type="protein sequence ID" value="KLN61035.1"/>
    <property type="molecule type" value="Genomic_DNA"/>
</dbReference>
<evidence type="ECO:0000256" key="2">
    <source>
        <dbReference type="ARBA" id="ARBA00004749"/>
    </source>
</evidence>
<dbReference type="AlphaFoldDB" id="A0A0H2MWH5"/>
<comment type="cofactor">
    <cofactor evidence="1">
        <name>FAD</name>
        <dbReference type="ChEBI" id="CHEBI:57692"/>
    </cofactor>
</comment>
<evidence type="ECO:0000256" key="3">
    <source>
        <dbReference type="ARBA" id="ARBA00005349"/>
    </source>
</evidence>
<feature type="domain" description="FAD-binding" evidence="8">
    <location>
        <begin position="8"/>
        <end position="326"/>
    </location>
</feature>